<dbReference type="InterPro" id="IPR016181">
    <property type="entry name" value="Acyl_CoA_acyltransferase"/>
</dbReference>
<feature type="domain" description="N-acetyltransferase" evidence="1">
    <location>
        <begin position="108"/>
        <end position="236"/>
    </location>
</feature>
<dbReference type="CDD" id="cd04301">
    <property type="entry name" value="NAT_SF"/>
    <property type="match status" value="1"/>
</dbReference>
<keyword evidence="3" id="KW-1185">Reference proteome</keyword>
<dbReference type="SUPFAM" id="SSF55729">
    <property type="entry name" value="Acyl-CoA N-acyltransferases (Nat)"/>
    <property type="match status" value="1"/>
</dbReference>
<dbReference type="InterPro" id="IPR000182">
    <property type="entry name" value="GNAT_dom"/>
</dbReference>
<evidence type="ECO:0000259" key="1">
    <source>
        <dbReference type="PROSITE" id="PS51186"/>
    </source>
</evidence>
<protein>
    <recommendedName>
        <fullName evidence="1">N-acetyltransferase domain-containing protein</fullName>
    </recommendedName>
</protein>
<sequence length="236" mass="26328">MKSRPIAHQFEFWANLGKVCGYIHQYDGYTTLLPSQGTWPSKTFNIRKNSISKLKTKILKNNIPNAIALDAEDTINQILIEHHFKMTSVVEGMSVNISSDMVFKESPNIIKVEDETAIAIFSSIASNAFGYNIHFSSLLGLLKDTNTQLFLGQCEAEFVSCGILYLDKNGDSGLHMIGAKKELRGLGLGKEMTQHLLHYACKNESTQIHLVASTLGAPIYRKYGFTNKGYLNSFKL</sequence>
<dbReference type="Pfam" id="PF13673">
    <property type="entry name" value="Acetyltransf_10"/>
    <property type="match status" value="1"/>
</dbReference>
<evidence type="ECO:0000313" key="2">
    <source>
        <dbReference type="EMBL" id="GAA0730291.1"/>
    </source>
</evidence>
<gene>
    <name evidence="2" type="ORF">GCM10009430_41400</name>
</gene>
<dbReference type="EMBL" id="BAAAGE010000004">
    <property type="protein sequence ID" value="GAA0730291.1"/>
    <property type="molecule type" value="Genomic_DNA"/>
</dbReference>
<name>A0ABP3UCL9_9FLAO</name>
<comment type="caution">
    <text evidence="2">The sequence shown here is derived from an EMBL/GenBank/DDBJ whole genome shotgun (WGS) entry which is preliminary data.</text>
</comment>
<proteinExistence type="predicted"/>
<dbReference type="RefSeq" id="WP_343914150.1">
    <property type="nucleotide sequence ID" value="NZ_BAAAGE010000004.1"/>
</dbReference>
<accession>A0ABP3UCL9</accession>
<reference evidence="3" key="1">
    <citation type="journal article" date="2019" name="Int. J. Syst. Evol. Microbiol.">
        <title>The Global Catalogue of Microorganisms (GCM) 10K type strain sequencing project: providing services to taxonomists for standard genome sequencing and annotation.</title>
        <authorList>
            <consortium name="The Broad Institute Genomics Platform"/>
            <consortium name="The Broad Institute Genome Sequencing Center for Infectious Disease"/>
            <person name="Wu L."/>
            <person name="Ma J."/>
        </authorList>
    </citation>
    <scope>NUCLEOTIDE SEQUENCE [LARGE SCALE GENOMIC DNA]</scope>
    <source>
        <strain evidence="3">JCM 15974</strain>
    </source>
</reference>
<dbReference type="Gene3D" id="3.40.630.30">
    <property type="match status" value="1"/>
</dbReference>
<evidence type="ECO:0000313" key="3">
    <source>
        <dbReference type="Proteomes" id="UP001501758"/>
    </source>
</evidence>
<dbReference type="Proteomes" id="UP001501758">
    <property type="component" value="Unassembled WGS sequence"/>
</dbReference>
<organism evidence="2 3">
    <name type="scientific">Aquimarina litoralis</name>
    <dbReference type="NCBI Taxonomy" id="584605"/>
    <lineage>
        <taxon>Bacteria</taxon>
        <taxon>Pseudomonadati</taxon>
        <taxon>Bacteroidota</taxon>
        <taxon>Flavobacteriia</taxon>
        <taxon>Flavobacteriales</taxon>
        <taxon>Flavobacteriaceae</taxon>
        <taxon>Aquimarina</taxon>
    </lineage>
</organism>
<dbReference type="PROSITE" id="PS51186">
    <property type="entry name" value="GNAT"/>
    <property type="match status" value="1"/>
</dbReference>